<dbReference type="EMBL" id="JACCBB010000001">
    <property type="protein sequence ID" value="NYD22320.1"/>
    <property type="molecule type" value="Genomic_DNA"/>
</dbReference>
<organism evidence="3 4">
    <name type="scientific">Kineococcus aurantiacus</name>
    <dbReference type="NCBI Taxonomy" id="37633"/>
    <lineage>
        <taxon>Bacteria</taxon>
        <taxon>Bacillati</taxon>
        <taxon>Actinomycetota</taxon>
        <taxon>Actinomycetes</taxon>
        <taxon>Kineosporiales</taxon>
        <taxon>Kineosporiaceae</taxon>
        <taxon>Kineococcus</taxon>
    </lineage>
</organism>
<keyword evidence="1" id="KW-0378">Hydrolase</keyword>
<reference evidence="3 4" key="1">
    <citation type="submission" date="2020-07" db="EMBL/GenBank/DDBJ databases">
        <title>Sequencing the genomes of 1000 actinobacteria strains.</title>
        <authorList>
            <person name="Klenk H.-P."/>
        </authorList>
    </citation>
    <scope>NUCLEOTIDE SEQUENCE [LARGE SCALE GENOMIC DNA]</scope>
    <source>
        <strain evidence="3 4">DSM 7487</strain>
    </source>
</reference>
<dbReference type="RefSeq" id="WP_179751209.1">
    <property type="nucleotide sequence ID" value="NZ_BAAAGN010000022.1"/>
</dbReference>
<dbReference type="SMART" id="SM00086">
    <property type="entry name" value="PAC"/>
    <property type="match status" value="1"/>
</dbReference>
<keyword evidence="4" id="KW-1185">Reference proteome</keyword>
<feature type="domain" description="PAC" evidence="2">
    <location>
        <begin position="97"/>
        <end position="151"/>
    </location>
</feature>
<comment type="caution">
    <text evidence="3">The sequence shown here is derived from an EMBL/GenBank/DDBJ whole genome shotgun (WGS) entry which is preliminary data.</text>
</comment>
<dbReference type="PANTHER" id="PTHR43156">
    <property type="entry name" value="STAGE II SPORULATION PROTEIN E-RELATED"/>
    <property type="match status" value="1"/>
</dbReference>
<dbReference type="InterPro" id="IPR052016">
    <property type="entry name" value="Bact_Sigma-Reg"/>
</dbReference>
<dbReference type="Pfam" id="PF07228">
    <property type="entry name" value="SpoIIE"/>
    <property type="match status" value="1"/>
</dbReference>
<dbReference type="SUPFAM" id="SSF55785">
    <property type="entry name" value="PYP-like sensor domain (PAS domain)"/>
    <property type="match status" value="1"/>
</dbReference>
<dbReference type="GO" id="GO:0016791">
    <property type="term" value="F:phosphatase activity"/>
    <property type="evidence" value="ECO:0007669"/>
    <property type="project" value="TreeGrafter"/>
</dbReference>
<dbReference type="PANTHER" id="PTHR43156:SF2">
    <property type="entry name" value="STAGE II SPORULATION PROTEIN E"/>
    <property type="match status" value="1"/>
</dbReference>
<evidence type="ECO:0000259" key="2">
    <source>
        <dbReference type="PROSITE" id="PS50113"/>
    </source>
</evidence>
<name>A0A7Y9DKN0_9ACTN</name>
<proteinExistence type="predicted"/>
<dbReference type="InterPro" id="IPR001610">
    <property type="entry name" value="PAC"/>
</dbReference>
<evidence type="ECO:0000313" key="3">
    <source>
        <dbReference type="EMBL" id="NYD22320.1"/>
    </source>
</evidence>
<evidence type="ECO:0000256" key="1">
    <source>
        <dbReference type="ARBA" id="ARBA00022801"/>
    </source>
</evidence>
<dbReference type="Proteomes" id="UP000521922">
    <property type="component" value="Unassembled WGS sequence"/>
</dbReference>
<accession>A0A7Y9DKN0</accession>
<dbReference type="PROSITE" id="PS50113">
    <property type="entry name" value="PAC"/>
    <property type="match status" value="1"/>
</dbReference>
<dbReference type="InterPro" id="IPR036457">
    <property type="entry name" value="PPM-type-like_dom_sf"/>
</dbReference>
<sequence>MEPSPMQDLRVLPDGTGVDDLLPRALRAVQQAVCISDVSLPDQPVVWANGAFTAETGYPLSEVVGRNCRFLQEGLAERGLDTRGPAARIRRLVEQGLAGTVLIPNRRRDGTVFVNELSLSPLPGPDGRVRFYVAVQRDVTARTQAESARDTAHREAAALSDQLQRQLVPTVLPPVPGLQVAVRYQPATRPDGSRGEVSGDFYDVVPRSDGRALAVIGDVSGRGPRAAATTAALRWAVRGAAGFTDRPAQVLQHVAGAVHDALDDRFGTVALAGYDPLADHVTVSLAGHPQLVLLPARGPKRFVGHPGTLLGPFGRVDVLDQSVPFGPGDCLLLYTDGVTEAQSPERDLLGEEALLAALEGPGDPEVLADTVLRVVTEHVRGGPTDDLTLMVLRRLG</sequence>
<dbReference type="SMART" id="SM00331">
    <property type="entry name" value="PP2C_SIG"/>
    <property type="match status" value="1"/>
</dbReference>
<dbReference type="InterPro" id="IPR001932">
    <property type="entry name" value="PPM-type_phosphatase-like_dom"/>
</dbReference>
<dbReference type="InterPro" id="IPR000014">
    <property type="entry name" value="PAS"/>
</dbReference>
<dbReference type="NCBIfam" id="TIGR00229">
    <property type="entry name" value="sensory_box"/>
    <property type="match status" value="1"/>
</dbReference>
<dbReference type="InterPro" id="IPR035965">
    <property type="entry name" value="PAS-like_dom_sf"/>
</dbReference>
<dbReference type="CDD" id="cd00130">
    <property type="entry name" value="PAS"/>
    <property type="match status" value="1"/>
</dbReference>
<protein>
    <submittedName>
        <fullName evidence="3">PAS domain S-box-containing protein</fullName>
    </submittedName>
</protein>
<gene>
    <name evidence="3" type="ORF">BJ968_001860</name>
</gene>
<dbReference type="Pfam" id="PF13426">
    <property type="entry name" value="PAS_9"/>
    <property type="match status" value="1"/>
</dbReference>
<dbReference type="SUPFAM" id="SSF81606">
    <property type="entry name" value="PP2C-like"/>
    <property type="match status" value="1"/>
</dbReference>
<evidence type="ECO:0000313" key="4">
    <source>
        <dbReference type="Proteomes" id="UP000521922"/>
    </source>
</evidence>
<dbReference type="Gene3D" id="3.60.40.10">
    <property type="entry name" value="PPM-type phosphatase domain"/>
    <property type="match status" value="1"/>
</dbReference>
<dbReference type="Gene3D" id="3.30.450.20">
    <property type="entry name" value="PAS domain"/>
    <property type="match status" value="1"/>
</dbReference>
<dbReference type="InterPro" id="IPR000700">
    <property type="entry name" value="PAS-assoc_C"/>
</dbReference>
<dbReference type="AlphaFoldDB" id="A0A7Y9DKN0"/>